<sequence length="60" mass="6593">MTVSIREKLEGKGLTVNSEHLPLLQARWDAIQDLKARIDSANLDDADISLVNIPGGDHIE</sequence>
<dbReference type="STRING" id="550447.SAMN05428946_0893"/>
<dbReference type="Proteomes" id="UP000187550">
    <property type="component" value="Unassembled WGS sequence"/>
</dbReference>
<dbReference type="RefSeq" id="WP_076757126.1">
    <property type="nucleotide sequence ID" value="NZ_FTPL01000001.1"/>
</dbReference>
<organism evidence="1 2">
    <name type="scientific">Edaphobacillus lindanitolerans</name>
    <dbReference type="NCBI Taxonomy" id="550447"/>
    <lineage>
        <taxon>Bacteria</taxon>
        <taxon>Bacillati</taxon>
        <taxon>Bacillota</taxon>
        <taxon>Bacilli</taxon>
        <taxon>Bacillales</taxon>
        <taxon>Bacillaceae</taxon>
        <taxon>Edaphobacillus</taxon>
    </lineage>
</organism>
<accession>A0A1U7PNH0</accession>
<evidence type="ECO:0000313" key="2">
    <source>
        <dbReference type="Proteomes" id="UP000187550"/>
    </source>
</evidence>
<gene>
    <name evidence="1" type="ORF">SAMN05428946_0893</name>
</gene>
<name>A0A1U7PNH0_9BACI</name>
<reference evidence="2" key="1">
    <citation type="submission" date="2017-01" db="EMBL/GenBank/DDBJ databases">
        <authorList>
            <person name="Varghese N."/>
            <person name="Submissions S."/>
        </authorList>
    </citation>
    <scope>NUCLEOTIDE SEQUENCE [LARGE SCALE GENOMIC DNA]</scope>
    <source>
        <strain evidence="2">MNA4</strain>
    </source>
</reference>
<evidence type="ECO:0000313" key="1">
    <source>
        <dbReference type="EMBL" id="SIT72703.1"/>
    </source>
</evidence>
<proteinExistence type="predicted"/>
<dbReference type="AlphaFoldDB" id="A0A1U7PNH0"/>
<dbReference type="OrthoDB" id="6711169at2"/>
<protein>
    <submittedName>
        <fullName evidence="1">Uncharacterized protein</fullName>
    </submittedName>
</protein>
<dbReference type="EMBL" id="FTPL01000001">
    <property type="protein sequence ID" value="SIT72703.1"/>
    <property type="molecule type" value="Genomic_DNA"/>
</dbReference>
<keyword evidence="2" id="KW-1185">Reference proteome</keyword>